<organism evidence="6 7">
    <name type="scientific">Thioflavicoccus mobilis 8321</name>
    <dbReference type="NCBI Taxonomy" id="765912"/>
    <lineage>
        <taxon>Bacteria</taxon>
        <taxon>Pseudomonadati</taxon>
        <taxon>Pseudomonadota</taxon>
        <taxon>Gammaproteobacteria</taxon>
        <taxon>Chromatiales</taxon>
        <taxon>Chromatiaceae</taxon>
        <taxon>Thioflavicoccus</taxon>
    </lineage>
</organism>
<dbReference type="SMART" id="SM00327">
    <property type="entry name" value="VWA"/>
    <property type="match status" value="1"/>
</dbReference>
<evidence type="ECO:0000256" key="3">
    <source>
        <dbReference type="ARBA" id="ARBA00022729"/>
    </source>
</evidence>
<dbReference type="HOGENOM" id="CLU_040423_0_0_6"/>
<keyword evidence="2" id="KW-0964">Secreted</keyword>
<evidence type="ECO:0000256" key="1">
    <source>
        <dbReference type="ARBA" id="ARBA00004613"/>
    </source>
</evidence>
<dbReference type="PROSITE" id="PS50234">
    <property type="entry name" value="VWFA"/>
    <property type="match status" value="1"/>
</dbReference>
<dbReference type="KEGG" id="tmb:Thimo_2149"/>
<keyword evidence="4" id="KW-0175">Coiled coil</keyword>
<dbReference type="InterPro" id="IPR052969">
    <property type="entry name" value="Thr-specific_kinase-like"/>
</dbReference>
<accession>L0GZZ7</accession>
<dbReference type="InterPro" id="IPR036465">
    <property type="entry name" value="vWFA_dom_sf"/>
</dbReference>
<gene>
    <name evidence="6" type="ORF">Thimo_2149</name>
</gene>
<dbReference type="OrthoDB" id="9805121at2"/>
<comment type="subcellular location">
    <subcellularLocation>
        <location evidence="1">Secreted</location>
    </subcellularLocation>
</comment>
<protein>
    <recommendedName>
        <fullName evidence="5">VWFA domain-containing protein</fullName>
    </recommendedName>
</protein>
<dbReference type="CDD" id="cd00198">
    <property type="entry name" value="vWFA"/>
    <property type="match status" value="1"/>
</dbReference>
<dbReference type="Gene3D" id="3.40.50.410">
    <property type="entry name" value="von Willebrand factor, type A domain"/>
    <property type="match status" value="1"/>
</dbReference>
<dbReference type="InterPro" id="IPR056861">
    <property type="entry name" value="HMCN1-like_VWA"/>
</dbReference>
<dbReference type="PANTHER" id="PTHR47763:SF1">
    <property type="entry name" value="DUF659 DOMAIN-CONTAINING PROTEIN"/>
    <property type="match status" value="1"/>
</dbReference>
<dbReference type="InterPro" id="IPR002035">
    <property type="entry name" value="VWF_A"/>
</dbReference>
<proteinExistence type="predicted"/>
<evidence type="ECO:0000256" key="2">
    <source>
        <dbReference type="ARBA" id="ARBA00022525"/>
    </source>
</evidence>
<name>L0GZZ7_9GAMM</name>
<dbReference type="GO" id="GO:0005737">
    <property type="term" value="C:cytoplasm"/>
    <property type="evidence" value="ECO:0007669"/>
    <property type="project" value="TreeGrafter"/>
</dbReference>
<feature type="coiled-coil region" evidence="4">
    <location>
        <begin position="335"/>
        <end position="369"/>
    </location>
</feature>
<dbReference type="Pfam" id="PF25106">
    <property type="entry name" value="VWA_4"/>
    <property type="match status" value="1"/>
</dbReference>
<evidence type="ECO:0000259" key="5">
    <source>
        <dbReference type="PROSITE" id="PS50234"/>
    </source>
</evidence>
<keyword evidence="3" id="KW-0732">Signal</keyword>
<feature type="domain" description="VWFA" evidence="5">
    <location>
        <begin position="57"/>
        <end position="243"/>
    </location>
</feature>
<dbReference type="SUPFAM" id="SSF53300">
    <property type="entry name" value="vWA-like"/>
    <property type="match status" value="1"/>
</dbReference>
<dbReference type="Proteomes" id="UP000010816">
    <property type="component" value="Chromosome"/>
</dbReference>
<evidence type="ECO:0000313" key="6">
    <source>
        <dbReference type="EMBL" id="AGA90899.1"/>
    </source>
</evidence>
<keyword evidence="7" id="KW-1185">Reference proteome</keyword>
<dbReference type="STRING" id="765912.Thimo_2149"/>
<dbReference type="GO" id="GO:0004674">
    <property type="term" value="F:protein serine/threonine kinase activity"/>
    <property type="evidence" value="ECO:0007669"/>
    <property type="project" value="TreeGrafter"/>
</dbReference>
<reference evidence="6 7" key="1">
    <citation type="submission" date="2011-09" db="EMBL/GenBank/DDBJ databases">
        <title>Complete sequence of chromosome of Thioflavicoccus mobilis 8321.</title>
        <authorList>
            <consortium name="US DOE Joint Genome Institute"/>
            <person name="Lucas S."/>
            <person name="Han J."/>
            <person name="Lapidus A."/>
            <person name="Cheng J.-F."/>
            <person name="Goodwin L."/>
            <person name="Pitluck S."/>
            <person name="Peters L."/>
            <person name="Ovchinnikova G."/>
            <person name="Lu M."/>
            <person name="Detter J.C."/>
            <person name="Han C."/>
            <person name="Tapia R."/>
            <person name="Land M."/>
            <person name="Hauser L."/>
            <person name="Kyrpides N."/>
            <person name="Ivanova N."/>
            <person name="Pagani I."/>
            <person name="Vogl K."/>
            <person name="Liu Z."/>
            <person name="Imhoff J."/>
            <person name="Thiel V."/>
            <person name="Frigaard N.-U."/>
            <person name="Bryant D."/>
            <person name="Woyke T."/>
        </authorList>
    </citation>
    <scope>NUCLEOTIDE SEQUENCE [LARGE SCALE GENOMIC DNA]</scope>
    <source>
        <strain evidence="6 7">8321</strain>
    </source>
</reference>
<sequence>MTILTKTKLAALTLIGLTVGAVLYYPRLESAEPTRLPIPPVVDPSPVPDIGRHPIIEAVFVLDTTGSMGGLIQAAKDKIWSIAATMASAQPAPEIRMGLVAYRDLGDEYVTRVVGLSKDLDAVHSELMQFQAQGGGDGPESVNQALHDALHRIGWSQDGNAYRVIFLVGDAPPHMDYQDDVPYPQTLAEAKGRGIRVNAIQCGTLDSTRAQWQRIAQLGAGSYFQVEQAGSAVAIATPYDKKLAALSYELDATRIYYGKRTERAERREKLEAERAAKAAASPAALARRAGFVTSKSGDSSLLGDKELVDEVTSGRIDLDSLPAEELPEPLVDLNVEAQRAVIAEKAQQRKALKDEIQELTRQRAEYLEVQVEAKGGVEDSLDHKIFSTVREQASEKGLKYDDAVPVY</sequence>
<dbReference type="eggNOG" id="COG2304">
    <property type="taxonomic scope" value="Bacteria"/>
</dbReference>
<dbReference type="EMBL" id="CP003051">
    <property type="protein sequence ID" value="AGA90899.1"/>
    <property type="molecule type" value="Genomic_DNA"/>
</dbReference>
<evidence type="ECO:0000313" key="7">
    <source>
        <dbReference type="Proteomes" id="UP000010816"/>
    </source>
</evidence>
<evidence type="ECO:0000256" key="4">
    <source>
        <dbReference type="SAM" id="Coils"/>
    </source>
</evidence>
<dbReference type="PATRIC" id="fig|765912.4.peg.2105"/>
<dbReference type="PANTHER" id="PTHR47763">
    <property type="entry name" value="ALPHA-PROTEIN KINASE VWKA"/>
    <property type="match status" value="1"/>
</dbReference>
<dbReference type="AlphaFoldDB" id="L0GZZ7"/>
<dbReference type="RefSeq" id="WP_015281039.1">
    <property type="nucleotide sequence ID" value="NC_019940.1"/>
</dbReference>